<dbReference type="Pfam" id="PF00691">
    <property type="entry name" value="OmpA"/>
    <property type="match status" value="1"/>
</dbReference>
<keyword evidence="12" id="KW-1185">Reference proteome</keyword>
<keyword evidence="5 9" id="KW-1133">Transmembrane helix</keyword>
<evidence type="ECO:0000256" key="1">
    <source>
        <dbReference type="ARBA" id="ARBA00004162"/>
    </source>
</evidence>
<keyword evidence="11" id="KW-0282">Flagellum</keyword>
<accession>A0A081P3N5</accession>
<dbReference type="Proteomes" id="UP000028123">
    <property type="component" value="Unassembled WGS sequence"/>
</dbReference>
<evidence type="ECO:0000256" key="6">
    <source>
        <dbReference type="ARBA" id="ARBA00023136"/>
    </source>
</evidence>
<evidence type="ECO:0000256" key="2">
    <source>
        <dbReference type="ARBA" id="ARBA00008914"/>
    </source>
</evidence>
<feature type="domain" description="OmpA-like" evidence="10">
    <location>
        <begin position="132"/>
        <end position="254"/>
    </location>
</feature>
<dbReference type="RefSeq" id="WP_036683030.1">
    <property type="nucleotide sequence ID" value="NZ_FYEP01000017.1"/>
</dbReference>
<comment type="similarity">
    <text evidence="2">Belongs to the MotB family.</text>
</comment>
<protein>
    <submittedName>
        <fullName evidence="11">Flagellar motor protein</fullName>
    </submittedName>
</protein>
<dbReference type="EMBL" id="JNVM01000011">
    <property type="protein sequence ID" value="KEQ25308.1"/>
    <property type="molecule type" value="Genomic_DNA"/>
</dbReference>
<sequence>MARKNKKQEAPENHERWMVTYADLITLLLIFFVIMYAMSKVDVQKYEVLSQALKFEFMKADTIMPKGMGISGSANPAKGGDDSTKTEQQLREMKEREEQEKKERQLEDLLKKVQAYIDENNLQTQVSAANTPRGVAVTLNDLFLFDLGKADLKPPAIPVLTKLASLFPTLDATVSIEGHTDDLPLVTGSFYKDNWGLSQARSLSVLRYFLYETQLDPKKLVSTAYADTRPVAENNSAENRAKNRRVEIVVLREKPASALPPSGN</sequence>
<dbReference type="Gene3D" id="3.30.1330.60">
    <property type="entry name" value="OmpA-like domain"/>
    <property type="match status" value="1"/>
</dbReference>
<dbReference type="AlphaFoldDB" id="A0A081P3N5"/>
<feature type="region of interest" description="Disordered" evidence="8">
    <location>
        <begin position="69"/>
        <end position="103"/>
    </location>
</feature>
<keyword evidence="11" id="KW-0966">Cell projection</keyword>
<gene>
    <name evidence="11" type="ORF">ET33_04425</name>
</gene>
<dbReference type="PANTHER" id="PTHR30329">
    <property type="entry name" value="STATOR ELEMENT OF FLAGELLAR MOTOR COMPLEX"/>
    <property type="match status" value="1"/>
</dbReference>
<evidence type="ECO:0000256" key="8">
    <source>
        <dbReference type="SAM" id="MobiDB-lite"/>
    </source>
</evidence>
<feature type="compositionally biased region" description="Basic and acidic residues" evidence="8">
    <location>
        <begin position="79"/>
        <end position="103"/>
    </location>
</feature>
<name>A0A081P3N5_9BACL</name>
<dbReference type="PROSITE" id="PS51123">
    <property type="entry name" value="OMPA_2"/>
    <property type="match status" value="1"/>
</dbReference>
<keyword evidence="6 7" id="KW-0472">Membrane</keyword>
<evidence type="ECO:0000256" key="3">
    <source>
        <dbReference type="ARBA" id="ARBA00022475"/>
    </source>
</evidence>
<dbReference type="InterPro" id="IPR006665">
    <property type="entry name" value="OmpA-like"/>
</dbReference>
<comment type="subcellular location">
    <subcellularLocation>
        <location evidence="1">Cell membrane</location>
        <topology evidence="1">Single-pass membrane protein</topology>
    </subcellularLocation>
</comment>
<dbReference type="SUPFAM" id="SSF103088">
    <property type="entry name" value="OmpA-like"/>
    <property type="match status" value="1"/>
</dbReference>
<evidence type="ECO:0000256" key="5">
    <source>
        <dbReference type="ARBA" id="ARBA00022989"/>
    </source>
</evidence>
<evidence type="ECO:0000313" key="11">
    <source>
        <dbReference type="EMBL" id="KEQ25308.1"/>
    </source>
</evidence>
<dbReference type="eggNOG" id="COG1360">
    <property type="taxonomic scope" value="Bacteria"/>
</dbReference>
<comment type="caution">
    <text evidence="11">The sequence shown here is derived from an EMBL/GenBank/DDBJ whole genome shotgun (WGS) entry which is preliminary data.</text>
</comment>
<evidence type="ECO:0000259" key="10">
    <source>
        <dbReference type="PROSITE" id="PS51123"/>
    </source>
</evidence>
<keyword evidence="11" id="KW-0969">Cilium</keyword>
<evidence type="ECO:0000313" key="12">
    <source>
        <dbReference type="Proteomes" id="UP000028123"/>
    </source>
</evidence>
<dbReference type="InterPro" id="IPR025713">
    <property type="entry name" value="MotB-like_N_dom"/>
</dbReference>
<keyword evidence="4 9" id="KW-0812">Transmembrane</keyword>
<dbReference type="OrthoDB" id="9815217at2"/>
<proteinExistence type="inferred from homology"/>
<organism evidence="11 12">
    <name type="scientific">Paenibacillus tyrfis</name>
    <dbReference type="NCBI Taxonomy" id="1501230"/>
    <lineage>
        <taxon>Bacteria</taxon>
        <taxon>Bacillati</taxon>
        <taxon>Bacillota</taxon>
        <taxon>Bacilli</taxon>
        <taxon>Bacillales</taxon>
        <taxon>Paenibacillaceae</taxon>
        <taxon>Paenibacillus</taxon>
    </lineage>
</organism>
<evidence type="ECO:0000256" key="9">
    <source>
        <dbReference type="SAM" id="Phobius"/>
    </source>
</evidence>
<dbReference type="InterPro" id="IPR050330">
    <property type="entry name" value="Bact_OuterMem_StrucFunc"/>
</dbReference>
<dbReference type="PANTHER" id="PTHR30329:SF16">
    <property type="entry name" value="CHEMOTAXIS MOTB PROTEIN"/>
    <property type="match status" value="1"/>
</dbReference>
<evidence type="ECO:0000256" key="7">
    <source>
        <dbReference type="PROSITE-ProRule" id="PRU00473"/>
    </source>
</evidence>
<keyword evidence="3" id="KW-1003">Cell membrane</keyword>
<evidence type="ECO:0000256" key="4">
    <source>
        <dbReference type="ARBA" id="ARBA00022692"/>
    </source>
</evidence>
<dbReference type="GO" id="GO:0005886">
    <property type="term" value="C:plasma membrane"/>
    <property type="evidence" value="ECO:0007669"/>
    <property type="project" value="UniProtKB-SubCell"/>
</dbReference>
<dbReference type="CDD" id="cd07185">
    <property type="entry name" value="OmpA_C-like"/>
    <property type="match status" value="1"/>
</dbReference>
<dbReference type="Pfam" id="PF13677">
    <property type="entry name" value="MotB_plug"/>
    <property type="match status" value="1"/>
</dbReference>
<dbReference type="InterPro" id="IPR036737">
    <property type="entry name" value="OmpA-like_sf"/>
</dbReference>
<feature type="transmembrane region" description="Helical" evidence="9">
    <location>
        <begin position="21"/>
        <end position="38"/>
    </location>
</feature>
<reference evidence="11 12" key="1">
    <citation type="submission" date="2014-06" db="EMBL/GenBank/DDBJ databases">
        <title>Draft genome sequence of Paenibacillus sp. MSt1.</title>
        <authorList>
            <person name="Aw Y.K."/>
            <person name="Ong K.S."/>
            <person name="Gan H.M."/>
            <person name="Lee S.M."/>
        </authorList>
    </citation>
    <scope>NUCLEOTIDE SEQUENCE [LARGE SCALE GENOMIC DNA]</scope>
    <source>
        <strain evidence="11 12">MSt1</strain>
    </source>
</reference>